<reference evidence="1 2" key="1">
    <citation type="submission" date="2018-06" db="EMBL/GenBank/DDBJ databases">
        <title>Comparative genomics reveals the genomic features of Rhizophagus irregularis, R. cerebriforme, R. diaphanum and Gigaspora rosea, and their symbiotic lifestyle signature.</title>
        <authorList>
            <person name="Morin E."/>
            <person name="San Clemente H."/>
            <person name="Chen E.C.H."/>
            <person name="De La Providencia I."/>
            <person name="Hainaut M."/>
            <person name="Kuo A."/>
            <person name="Kohler A."/>
            <person name="Murat C."/>
            <person name="Tang N."/>
            <person name="Roy S."/>
            <person name="Loubradou J."/>
            <person name="Henrissat B."/>
            <person name="Grigoriev I.V."/>
            <person name="Corradi N."/>
            <person name="Roux C."/>
            <person name="Martin F.M."/>
        </authorList>
    </citation>
    <scope>NUCLEOTIDE SEQUENCE [LARGE SCALE GENOMIC DNA]</scope>
    <source>
        <strain evidence="1 2">DAOM 227022</strain>
    </source>
</reference>
<keyword evidence="2" id="KW-1185">Reference proteome</keyword>
<sequence>MSTNNYSQNNLSENADINAYESNFINRLNDSNLQQPTAGPFPCDIYPRRSNVNNIDQHFMSYDSYYYNVPETHYHQPTSNDASLYIPYQQSISNDSMPNDVSCNPPMSNNDALHNNNVIISQHNGQNPSSPNISPSFNSINITINQNISEIFRNGFKIIIKPVTNSDAQDQP</sequence>
<dbReference type="EMBL" id="QKYT01000205">
    <property type="protein sequence ID" value="RIA89785.1"/>
    <property type="molecule type" value="Genomic_DNA"/>
</dbReference>
<proteinExistence type="predicted"/>
<evidence type="ECO:0000313" key="2">
    <source>
        <dbReference type="Proteomes" id="UP000265703"/>
    </source>
</evidence>
<evidence type="ECO:0000313" key="1">
    <source>
        <dbReference type="EMBL" id="RIA89785.1"/>
    </source>
</evidence>
<organism evidence="1 2">
    <name type="scientific">Glomus cerebriforme</name>
    <dbReference type="NCBI Taxonomy" id="658196"/>
    <lineage>
        <taxon>Eukaryota</taxon>
        <taxon>Fungi</taxon>
        <taxon>Fungi incertae sedis</taxon>
        <taxon>Mucoromycota</taxon>
        <taxon>Glomeromycotina</taxon>
        <taxon>Glomeromycetes</taxon>
        <taxon>Glomerales</taxon>
        <taxon>Glomeraceae</taxon>
        <taxon>Glomus</taxon>
    </lineage>
</organism>
<name>A0A397T0M2_9GLOM</name>
<protein>
    <submittedName>
        <fullName evidence="1">Uncharacterized protein</fullName>
    </submittedName>
</protein>
<gene>
    <name evidence="1" type="ORF">C1645_824302</name>
</gene>
<dbReference type="Proteomes" id="UP000265703">
    <property type="component" value="Unassembled WGS sequence"/>
</dbReference>
<comment type="caution">
    <text evidence="1">The sequence shown here is derived from an EMBL/GenBank/DDBJ whole genome shotgun (WGS) entry which is preliminary data.</text>
</comment>
<accession>A0A397T0M2</accession>
<dbReference type="AlphaFoldDB" id="A0A397T0M2"/>